<evidence type="ECO:0000313" key="2">
    <source>
        <dbReference type="EMBL" id="TWE18232.1"/>
    </source>
</evidence>
<dbReference type="AlphaFoldDB" id="A0A561ERI9"/>
<dbReference type="RefSeq" id="WP_145791393.1">
    <property type="nucleotide sequence ID" value="NZ_BAAABR010000029.1"/>
</dbReference>
<keyword evidence="3" id="KW-1185">Reference proteome</keyword>
<sequence length="160" mass="16999">MRIRSAAATLALSVLALLVTAGAAHADDDDGTICGYNTAAYGYHVKTCIHMHGLDFGSPAFDATTEYTGGSTDVRFWVYIKRSDTSDTLAQYPAAGQPGLLTVRDSASGLYSGSTNHLVGAWPRSNVWGHCYTATTLFTESGTWHWGGNSDNGHTVGFCI</sequence>
<feature type="signal peptide" evidence="1">
    <location>
        <begin position="1"/>
        <end position="26"/>
    </location>
</feature>
<keyword evidence="1" id="KW-0732">Signal</keyword>
<evidence type="ECO:0000313" key="3">
    <source>
        <dbReference type="Proteomes" id="UP000318416"/>
    </source>
</evidence>
<accession>A0A561ERI9</accession>
<dbReference type="Proteomes" id="UP000318416">
    <property type="component" value="Unassembled WGS sequence"/>
</dbReference>
<evidence type="ECO:0000256" key="1">
    <source>
        <dbReference type="SAM" id="SignalP"/>
    </source>
</evidence>
<comment type="caution">
    <text evidence="2">The sequence shown here is derived from an EMBL/GenBank/DDBJ whole genome shotgun (WGS) entry which is preliminary data.</text>
</comment>
<evidence type="ECO:0008006" key="4">
    <source>
        <dbReference type="Google" id="ProtNLM"/>
    </source>
</evidence>
<reference evidence="2 3" key="1">
    <citation type="submission" date="2019-06" db="EMBL/GenBank/DDBJ databases">
        <title>Sequencing the genomes of 1000 actinobacteria strains.</title>
        <authorList>
            <person name="Klenk H.-P."/>
        </authorList>
    </citation>
    <scope>NUCLEOTIDE SEQUENCE [LARGE SCALE GENOMIC DNA]</scope>
    <source>
        <strain evidence="2 3">DSM 41649</strain>
    </source>
</reference>
<protein>
    <recommendedName>
        <fullName evidence="4">Peptidase inhibitor family I36</fullName>
    </recommendedName>
</protein>
<gene>
    <name evidence="2" type="ORF">FB465_3283</name>
</gene>
<proteinExistence type="predicted"/>
<feature type="chain" id="PRO_5021810643" description="Peptidase inhibitor family I36" evidence="1">
    <location>
        <begin position="27"/>
        <end position="160"/>
    </location>
</feature>
<dbReference type="EMBL" id="VIVR01000001">
    <property type="protein sequence ID" value="TWE18232.1"/>
    <property type="molecule type" value="Genomic_DNA"/>
</dbReference>
<name>A0A561ERI9_9ACTN</name>
<organism evidence="2 3">
    <name type="scientific">Kitasatospora atroaurantiaca</name>
    <dbReference type="NCBI Taxonomy" id="285545"/>
    <lineage>
        <taxon>Bacteria</taxon>
        <taxon>Bacillati</taxon>
        <taxon>Actinomycetota</taxon>
        <taxon>Actinomycetes</taxon>
        <taxon>Kitasatosporales</taxon>
        <taxon>Streptomycetaceae</taxon>
        <taxon>Kitasatospora</taxon>
    </lineage>
</organism>